<dbReference type="EMBL" id="CM039433">
    <property type="protein sequence ID" value="KAI4327661.1"/>
    <property type="molecule type" value="Genomic_DNA"/>
</dbReference>
<comment type="caution">
    <text evidence="1">The sequence shown here is derived from an EMBL/GenBank/DDBJ whole genome shotgun (WGS) entry which is preliminary data.</text>
</comment>
<sequence>METAAQPYGRSLQNYATLICSHRRLRFGSLSNTKAGNVRSAATLARRAGGYDLNLRCFSWNIGFNNNQIHFQDRRPFFAQPVMKAGRIADRTETSKVEAQLIGSILGDEKKKVLKEIPPPPEKPLPGTPVGTILRDVTKPKAVEYGLQLQRLINRYFSGSNMISDGRMKRSELILCLTVSLVLLLVGNGAMQVQASNSVSAYVHNVVYSNKIAIFSKSYCPYSLRAKRILGELNEQPFVVELDLRDDGYEIQNILLDLVGRRTVPQVFVNGKPIGGSDDLRAAVQSGELQKLLGTS</sequence>
<reference evidence="1 2" key="1">
    <citation type="journal article" date="2022" name="DNA Res.">
        <title>Chromosomal-level genome assembly of the orchid tree Bauhinia variegata (Leguminosae; Cercidoideae) supports the allotetraploid origin hypothesis of Bauhinia.</title>
        <authorList>
            <person name="Zhong Y."/>
            <person name="Chen Y."/>
            <person name="Zheng D."/>
            <person name="Pang J."/>
            <person name="Liu Y."/>
            <person name="Luo S."/>
            <person name="Meng S."/>
            <person name="Qian L."/>
            <person name="Wei D."/>
            <person name="Dai S."/>
            <person name="Zhou R."/>
        </authorList>
    </citation>
    <scope>NUCLEOTIDE SEQUENCE [LARGE SCALE GENOMIC DNA]</scope>
    <source>
        <strain evidence="1">BV-YZ2020</strain>
    </source>
</reference>
<evidence type="ECO:0000313" key="1">
    <source>
        <dbReference type="EMBL" id="KAI4327661.1"/>
    </source>
</evidence>
<gene>
    <name evidence="1" type="ORF">L6164_020096</name>
</gene>
<proteinExistence type="predicted"/>
<keyword evidence="2" id="KW-1185">Reference proteome</keyword>
<organism evidence="1 2">
    <name type="scientific">Bauhinia variegata</name>
    <name type="common">Purple orchid tree</name>
    <name type="synonym">Phanera variegata</name>
    <dbReference type="NCBI Taxonomy" id="167791"/>
    <lineage>
        <taxon>Eukaryota</taxon>
        <taxon>Viridiplantae</taxon>
        <taxon>Streptophyta</taxon>
        <taxon>Embryophyta</taxon>
        <taxon>Tracheophyta</taxon>
        <taxon>Spermatophyta</taxon>
        <taxon>Magnoliopsida</taxon>
        <taxon>eudicotyledons</taxon>
        <taxon>Gunneridae</taxon>
        <taxon>Pentapetalae</taxon>
        <taxon>rosids</taxon>
        <taxon>fabids</taxon>
        <taxon>Fabales</taxon>
        <taxon>Fabaceae</taxon>
        <taxon>Cercidoideae</taxon>
        <taxon>Cercideae</taxon>
        <taxon>Bauhiniinae</taxon>
        <taxon>Bauhinia</taxon>
    </lineage>
</organism>
<protein>
    <submittedName>
        <fullName evidence="1">Uncharacterized protein</fullName>
    </submittedName>
</protein>
<evidence type="ECO:0000313" key="2">
    <source>
        <dbReference type="Proteomes" id="UP000828941"/>
    </source>
</evidence>
<name>A0ACB9MXE0_BAUVA</name>
<dbReference type="Proteomes" id="UP000828941">
    <property type="component" value="Chromosome 8"/>
</dbReference>
<accession>A0ACB9MXE0</accession>